<reference evidence="4" key="1">
    <citation type="journal article" date="2017" name="Nat. Ecol. Evol.">
        <title>Genome expansion and lineage-specific genetic innovations in the forest pathogenic fungi Armillaria.</title>
        <authorList>
            <person name="Sipos G."/>
            <person name="Prasanna A.N."/>
            <person name="Walter M.C."/>
            <person name="O'Connor E."/>
            <person name="Balint B."/>
            <person name="Krizsan K."/>
            <person name="Kiss B."/>
            <person name="Hess J."/>
            <person name="Varga T."/>
            <person name="Slot J."/>
            <person name="Riley R."/>
            <person name="Boka B."/>
            <person name="Rigling D."/>
            <person name="Barry K."/>
            <person name="Lee J."/>
            <person name="Mihaltcheva S."/>
            <person name="LaButti K."/>
            <person name="Lipzen A."/>
            <person name="Waldron R."/>
            <person name="Moloney N.M."/>
            <person name="Sperisen C."/>
            <person name="Kredics L."/>
            <person name="Vagvoelgyi C."/>
            <person name="Patrignani A."/>
            <person name="Fitzpatrick D."/>
            <person name="Nagy I."/>
            <person name="Doyle S."/>
            <person name="Anderson J.B."/>
            <person name="Grigoriev I.V."/>
            <person name="Gueldener U."/>
            <person name="Muensterkoetter M."/>
            <person name="Nagy L.G."/>
        </authorList>
    </citation>
    <scope>NUCLEOTIDE SEQUENCE [LARGE SCALE GENOMIC DNA]</scope>
    <source>
        <strain evidence="4">Ar21-2</strain>
    </source>
</reference>
<dbReference type="Gene3D" id="2.60.120.260">
    <property type="entry name" value="Galactose-binding domain-like"/>
    <property type="match status" value="2"/>
</dbReference>
<feature type="region of interest" description="Disordered" evidence="1">
    <location>
        <begin position="387"/>
        <end position="418"/>
    </location>
</feature>
<feature type="region of interest" description="Disordered" evidence="1">
    <location>
        <begin position="283"/>
        <end position="311"/>
    </location>
</feature>
<keyword evidence="2" id="KW-1133">Transmembrane helix</keyword>
<keyword evidence="4" id="KW-1185">Reference proteome</keyword>
<dbReference type="OrthoDB" id="2756615at2759"/>
<evidence type="ECO:0000313" key="4">
    <source>
        <dbReference type="Proteomes" id="UP000217790"/>
    </source>
</evidence>
<evidence type="ECO:0008006" key="5">
    <source>
        <dbReference type="Google" id="ProtNLM"/>
    </source>
</evidence>
<evidence type="ECO:0000256" key="1">
    <source>
        <dbReference type="SAM" id="MobiDB-lite"/>
    </source>
</evidence>
<feature type="compositionally biased region" description="Polar residues" evidence="1">
    <location>
        <begin position="387"/>
        <end position="396"/>
    </location>
</feature>
<name>A0A2H3E2N4_ARMGA</name>
<dbReference type="InParanoid" id="A0A2H3E2N4"/>
<feature type="transmembrane region" description="Helical" evidence="2">
    <location>
        <begin position="316"/>
        <end position="341"/>
    </location>
</feature>
<gene>
    <name evidence="3" type="ORF">ARMGADRAFT_1079428</name>
</gene>
<proteinExistence type="predicted"/>
<keyword evidence="2" id="KW-0472">Membrane</keyword>
<dbReference type="STRING" id="47427.A0A2H3E2N4"/>
<evidence type="ECO:0000256" key="2">
    <source>
        <dbReference type="SAM" id="Phobius"/>
    </source>
</evidence>
<dbReference type="EMBL" id="KZ293655">
    <property type="protein sequence ID" value="PBK93936.1"/>
    <property type="molecule type" value="Genomic_DNA"/>
</dbReference>
<sequence length="472" mass="50521">MSGGLILLDDSAFSPGFSPSSVWESSHGQLWYQNYSHWAKNTDASTSAYGSFSVTFEGISIAFTGNTPGTSNKQDFSVSIDGADVYVTSYPSPAEYLQWYMSPTLEEGNHTITLSELDSIDVDYAIVAVGNQTTVQGKDILVDDASDSIVWTGGWQTNTSTLAHVTRVFVDNHPLGNSTKDSSTAGDSFSFQFTGMNVSVFGAQRLSIIGSISADFSVDGGKTTTFSTTSNASGNDIANTMFFSSSILASGTHMLFMNITEVSGDQMFMLDYITYSDQVSHGNSTSSPTSSSSSSGTSTPSSSGTSSSYSSPKTTAFAGIVGGAVGGGVALILIIGALIWWRQRKQIYHKANSISLSVDQFVLRQADLSAPTAFAREKNLVRLQTGGTSVVGSSRPRTVGLPSMSPSSSRPQAAAENQAEIRRRLDEINRLMAQMEQPSNETAQIQELQTRIEMLTEENARLMRVPPPAYQD</sequence>
<dbReference type="OMA" id="SVWESSH"/>
<dbReference type="Proteomes" id="UP000217790">
    <property type="component" value="Unassembled WGS sequence"/>
</dbReference>
<dbReference type="AlphaFoldDB" id="A0A2H3E2N4"/>
<feature type="compositionally biased region" description="Low complexity" evidence="1">
    <location>
        <begin position="284"/>
        <end position="311"/>
    </location>
</feature>
<protein>
    <recommendedName>
        <fullName evidence="5">Transmembrane protein</fullName>
    </recommendedName>
</protein>
<accession>A0A2H3E2N4</accession>
<evidence type="ECO:0000313" key="3">
    <source>
        <dbReference type="EMBL" id="PBK93936.1"/>
    </source>
</evidence>
<keyword evidence="2" id="KW-0812">Transmembrane</keyword>
<organism evidence="3 4">
    <name type="scientific">Armillaria gallica</name>
    <name type="common">Bulbous honey fungus</name>
    <name type="synonym">Armillaria bulbosa</name>
    <dbReference type="NCBI Taxonomy" id="47427"/>
    <lineage>
        <taxon>Eukaryota</taxon>
        <taxon>Fungi</taxon>
        <taxon>Dikarya</taxon>
        <taxon>Basidiomycota</taxon>
        <taxon>Agaricomycotina</taxon>
        <taxon>Agaricomycetes</taxon>
        <taxon>Agaricomycetidae</taxon>
        <taxon>Agaricales</taxon>
        <taxon>Marasmiineae</taxon>
        <taxon>Physalacriaceae</taxon>
        <taxon>Armillaria</taxon>
    </lineage>
</organism>